<keyword evidence="1" id="KW-0472">Membrane</keyword>
<reference evidence="3" key="1">
    <citation type="journal article" date="2012" name="Nat. Biotechnol.">
        <title>Reference genome sequence of the model plant Setaria.</title>
        <authorList>
            <person name="Bennetzen J.L."/>
            <person name="Schmutz J."/>
            <person name="Wang H."/>
            <person name="Percifield R."/>
            <person name="Hawkins J."/>
            <person name="Pontaroli A.C."/>
            <person name="Estep M."/>
            <person name="Feng L."/>
            <person name="Vaughn J.N."/>
            <person name="Grimwood J."/>
            <person name="Jenkins J."/>
            <person name="Barry K."/>
            <person name="Lindquist E."/>
            <person name="Hellsten U."/>
            <person name="Deshpande S."/>
            <person name="Wang X."/>
            <person name="Wu X."/>
            <person name="Mitros T."/>
            <person name="Triplett J."/>
            <person name="Yang X."/>
            <person name="Ye C.Y."/>
            <person name="Mauro-Herrera M."/>
            <person name="Wang L."/>
            <person name="Li P."/>
            <person name="Sharma M."/>
            <person name="Sharma R."/>
            <person name="Ronald P.C."/>
            <person name="Panaud O."/>
            <person name="Kellogg E.A."/>
            <person name="Brutnell T.P."/>
            <person name="Doust A.N."/>
            <person name="Tuskan G.A."/>
            <person name="Rokhsar D."/>
            <person name="Devos K.M."/>
        </authorList>
    </citation>
    <scope>NUCLEOTIDE SEQUENCE [LARGE SCALE GENOMIC DNA]</scope>
    <source>
        <strain evidence="3">cv. Yugu1</strain>
    </source>
</reference>
<proteinExistence type="predicted"/>
<dbReference type="AlphaFoldDB" id="K3YBH3"/>
<name>K3YBH3_SETIT</name>
<keyword evidence="1" id="KW-1133">Transmembrane helix</keyword>
<dbReference type="EnsemblPlants" id="KQK98806">
    <property type="protein sequence ID" value="KQK98806"/>
    <property type="gene ID" value="SETIT_011567mg"/>
</dbReference>
<organism evidence="2 3">
    <name type="scientific">Setaria italica</name>
    <name type="common">Foxtail millet</name>
    <name type="synonym">Panicum italicum</name>
    <dbReference type="NCBI Taxonomy" id="4555"/>
    <lineage>
        <taxon>Eukaryota</taxon>
        <taxon>Viridiplantae</taxon>
        <taxon>Streptophyta</taxon>
        <taxon>Embryophyta</taxon>
        <taxon>Tracheophyta</taxon>
        <taxon>Spermatophyta</taxon>
        <taxon>Magnoliopsida</taxon>
        <taxon>Liliopsida</taxon>
        <taxon>Poales</taxon>
        <taxon>Poaceae</taxon>
        <taxon>PACMAD clade</taxon>
        <taxon>Panicoideae</taxon>
        <taxon>Panicodae</taxon>
        <taxon>Paniceae</taxon>
        <taxon>Cenchrinae</taxon>
        <taxon>Setaria</taxon>
    </lineage>
</organism>
<keyword evidence="3" id="KW-1185">Reference proteome</keyword>
<protein>
    <submittedName>
        <fullName evidence="2">Uncharacterized protein</fullName>
    </submittedName>
</protein>
<accession>K3YBH3</accession>
<dbReference type="HOGENOM" id="CLU_2836060_0_0_1"/>
<dbReference type="EMBL" id="AGNK02004506">
    <property type="status" value="NOT_ANNOTATED_CDS"/>
    <property type="molecule type" value="Genomic_DNA"/>
</dbReference>
<evidence type="ECO:0000313" key="3">
    <source>
        <dbReference type="Proteomes" id="UP000004995"/>
    </source>
</evidence>
<keyword evidence="1" id="KW-0812">Transmembrane</keyword>
<dbReference type="Proteomes" id="UP000004995">
    <property type="component" value="Unassembled WGS sequence"/>
</dbReference>
<reference evidence="2" key="2">
    <citation type="submission" date="2018-08" db="UniProtKB">
        <authorList>
            <consortium name="EnsemblPlants"/>
        </authorList>
    </citation>
    <scope>IDENTIFICATION</scope>
    <source>
        <strain evidence="2">Yugu1</strain>
    </source>
</reference>
<dbReference type="Gramene" id="KQK98806">
    <property type="protein sequence ID" value="KQK98806"/>
    <property type="gene ID" value="SETIT_011567mg"/>
</dbReference>
<sequence>MHVLSLFFSRDPWALSSTHKIYYLTIICCIIGVLKKSFKPAMEDSRDRKAGEYLVNESWYCCNEDQ</sequence>
<dbReference type="InParanoid" id="K3YBH3"/>
<feature type="transmembrane region" description="Helical" evidence="1">
    <location>
        <begin position="20"/>
        <end position="38"/>
    </location>
</feature>
<evidence type="ECO:0000256" key="1">
    <source>
        <dbReference type="SAM" id="Phobius"/>
    </source>
</evidence>
<evidence type="ECO:0000313" key="2">
    <source>
        <dbReference type="EnsemblPlants" id="KQK98806"/>
    </source>
</evidence>